<dbReference type="EMBL" id="CP107052">
    <property type="protein sequence ID" value="UYH50571.1"/>
    <property type="molecule type" value="Genomic_DNA"/>
</dbReference>
<name>A0ABY6GHP2_9PROT</name>
<dbReference type="PROSITE" id="PS51257">
    <property type="entry name" value="PROKAR_LIPOPROTEIN"/>
    <property type="match status" value="1"/>
</dbReference>
<gene>
    <name evidence="2" type="ORF">N5W20_05435</name>
</gene>
<evidence type="ECO:0000313" key="2">
    <source>
        <dbReference type="EMBL" id="UYH50571.1"/>
    </source>
</evidence>
<evidence type="ECO:0008006" key="4">
    <source>
        <dbReference type="Google" id="ProtNLM"/>
    </source>
</evidence>
<evidence type="ECO:0000256" key="1">
    <source>
        <dbReference type="SAM" id="SignalP"/>
    </source>
</evidence>
<protein>
    <recommendedName>
        <fullName evidence="4">Lipoprotein</fullName>
    </recommendedName>
</protein>
<dbReference type="Proteomes" id="UP001163831">
    <property type="component" value="Chromosome"/>
</dbReference>
<sequence>MKMFFRGCLIAALLIMSGCASSLQASLHQSVYASQAVLTASETLASEYVSGTFGKPDDDKVQKIIAYDTGAWNALQPLVRDAKSGAPVSAMALTTANAAVHAFQTYLTDNHIGKQPQ</sequence>
<proteinExistence type="predicted"/>
<reference evidence="2" key="1">
    <citation type="submission" date="2022-10" db="EMBL/GenBank/DDBJ databases">
        <title>Candidatus Kirkpatrella diaphorinas gen. nov., sp. nov., an uncultured endosymbiont identified in a population of Diaphorina citri from Hawaii.</title>
        <authorList>
            <person name="Henry E.M."/>
            <person name="Carlson C.R."/>
            <person name="Kuo Y.-W."/>
        </authorList>
    </citation>
    <scope>NUCLEOTIDE SEQUENCE</scope>
    <source>
        <strain evidence="2">CADCRV1</strain>
    </source>
</reference>
<dbReference type="RefSeq" id="WP_319806156.1">
    <property type="nucleotide sequence ID" value="NZ_CP107052.1"/>
</dbReference>
<feature type="chain" id="PRO_5046054515" description="Lipoprotein" evidence="1">
    <location>
        <begin position="26"/>
        <end position="117"/>
    </location>
</feature>
<keyword evidence="3" id="KW-1185">Reference proteome</keyword>
<keyword evidence="1" id="KW-0732">Signal</keyword>
<accession>A0ABY6GHP2</accession>
<evidence type="ECO:0000313" key="3">
    <source>
        <dbReference type="Proteomes" id="UP001163831"/>
    </source>
</evidence>
<organism evidence="2 3">
    <name type="scientific">Candidatus Kirkpatrickella diaphorinae</name>
    <dbReference type="NCBI Taxonomy" id="2984322"/>
    <lineage>
        <taxon>Bacteria</taxon>
        <taxon>Pseudomonadati</taxon>
        <taxon>Pseudomonadota</taxon>
        <taxon>Alphaproteobacteria</taxon>
        <taxon>Acetobacterales</taxon>
        <taxon>Acetobacteraceae</taxon>
        <taxon>Candidatus Kirkpatrickella</taxon>
    </lineage>
</organism>
<feature type="signal peptide" evidence="1">
    <location>
        <begin position="1"/>
        <end position="25"/>
    </location>
</feature>